<feature type="region of interest" description="Disordered" evidence="1">
    <location>
        <begin position="90"/>
        <end position="150"/>
    </location>
</feature>
<accession>A0A8H2NSS9</accession>
<feature type="compositionally biased region" description="Low complexity" evidence="1">
    <location>
        <begin position="108"/>
        <end position="119"/>
    </location>
</feature>
<feature type="compositionally biased region" description="Low complexity" evidence="1">
    <location>
        <begin position="128"/>
        <end position="141"/>
    </location>
</feature>
<dbReference type="EMBL" id="CABVIE010000009">
    <property type="protein sequence ID" value="VVP05032.1"/>
    <property type="molecule type" value="Genomic_DNA"/>
</dbReference>
<proteinExistence type="predicted"/>
<dbReference type="AlphaFoldDB" id="A0A8H2NSS9"/>
<reference evidence="2 3" key="1">
    <citation type="submission" date="2019-09" db="EMBL/GenBank/DDBJ databases">
        <authorList>
            <person name="Chandra G."/>
            <person name="Truman W A."/>
        </authorList>
    </citation>
    <scope>NUCLEOTIDE SEQUENCE [LARGE SCALE GENOMIC DNA]</scope>
    <source>
        <strain evidence="2">PS900</strain>
    </source>
</reference>
<organism evidence="2 3">
    <name type="scientific">Pseudomonas fluorescens</name>
    <dbReference type="NCBI Taxonomy" id="294"/>
    <lineage>
        <taxon>Bacteria</taxon>
        <taxon>Pseudomonadati</taxon>
        <taxon>Pseudomonadota</taxon>
        <taxon>Gammaproteobacteria</taxon>
        <taxon>Pseudomonadales</taxon>
        <taxon>Pseudomonadaceae</taxon>
        <taxon>Pseudomonas</taxon>
    </lineage>
</organism>
<dbReference type="Proteomes" id="UP000325723">
    <property type="component" value="Unassembled WGS sequence"/>
</dbReference>
<evidence type="ECO:0000256" key="1">
    <source>
        <dbReference type="SAM" id="MobiDB-lite"/>
    </source>
</evidence>
<evidence type="ECO:0000313" key="3">
    <source>
        <dbReference type="Proteomes" id="UP000325723"/>
    </source>
</evidence>
<protein>
    <submittedName>
        <fullName evidence="2">Uncharacterized protein</fullName>
    </submittedName>
</protein>
<sequence>MRFELAFVVPVKSSGSTRLTLPMSLSPYSRKMIWQQGRWMPSSAPASISRSSWWPLRAAAIAPWRSTSNCRMSSCRSMVSSTYPAIMPNTTATNWKPPPRPTKQACCRRSSMRSSTTPRRPTPPLPAPATRAASSFASTRPVGSFSTSSARRCFAPTCATPTSSSATC</sequence>
<evidence type="ECO:0000313" key="2">
    <source>
        <dbReference type="EMBL" id="VVP05032.1"/>
    </source>
</evidence>
<name>A0A8H2NSS9_PSEFL</name>
<comment type="caution">
    <text evidence="2">The sequence shown here is derived from an EMBL/GenBank/DDBJ whole genome shotgun (WGS) entry which is preliminary data.</text>
</comment>
<gene>
    <name evidence="2" type="ORF">PS900_03041</name>
</gene>